<evidence type="ECO:0000256" key="1">
    <source>
        <dbReference type="SAM" id="SignalP"/>
    </source>
</evidence>
<feature type="chain" id="PRO_5030825529" description="N-acetyltransferase domain-containing protein" evidence="1">
    <location>
        <begin position="25"/>
        <end position="282"/>
    </location>
</feature>
<evidence type="ECO:0000313" key="3">
    <source>
        <dbReference type="EMBL" id="MBB4678852.1"/>
    </source>
</evidence>
<dbReference type="Pfam" id="PF13480">
    <property type="entry name" value="Acetyltransf_6"/>
    <property type="match status" value="1"/>
</dbReference>
<proteinExistence type="predicted"/>
<name>A0A7W7CCX8_9PSEU</name>
<evidence type="ECO:0000313" key="4">
    <source>
        <dbReference type="Proteomes" id="UP000533598"/>
    </source>
</evidence>
<feature type="signal peptide" evidence="1">
    <location>
        <begin position="1"/>
        <end position="24"/>
    </location>
</feature>
<sequence length="282" mass="29540">MRTVLKTGVSVAAGLVLLGQTALAAPAGPADLADAANQSWLRVTQQLISALPRSVDQPGKDSALLVSFQPQARMNGVFGIARDPDLGELARLTARMPGYQLPWVLRVRGTGTPQTKALASGYGLTEQSTRDLAVLKAGTPLPGIAIPGAVVRKVDGRSAGTFLDIAVKATGVDRDSVRDLFRPELFDLPGASAYVVERDGRPVATALGLRGGGMVAPYYLFALPEVAGQGYAQLAAERLLKDSFATGVKAALIGTEPTNEALARTLGFRTVDTWTTYSAPRG</sequence>
<dbReference type="SUPFAM" id="SSF55729">
    <property type="entry name" value="Acyl-CoA N-acyltransferases (Nat)"/>
    <property type="match status" value="1"/>
</dbReference>
<keyword evidence="4" id="KW-1185">Reference proteome</keyword>
<dbReference type="EMBL" id="JACHMH010000001">
    <property type="protein sequence ID" value="MBB4678852.1"/>
    <property type="molecule type" value="Genomic_DNA"/>
</dbReference>
<evidence type="ECO:0000259" key="2">
    <source>
        <dbReference type="PROSITE" id="PS51186"/>
    </source>
</evidence>
<accession>A0A7W7CCX8</accession>
<dbReference type="PROSITE" id="PS51186">
    <property type="entry name" value="GNAT"/>
    <property type="match status" value="1"/>
</dbReference>
<dbReference type="InterPro" id="IPR016181">
    <property type="entry name" value="Acyl_CoA_acyltransferase"/>
</dbReference>
<dbReference type="Proteomes" id="UP000533598">
    <property type="component" value="Unassembled WGS sequence"/>
</dbReference>
<dbReference type="AlphaFoldDB" id="A0A7W7CCX8"/>
<keyword evidence="1" id="KW-0732">Signal</keyword>
<feature type="domain" description="N-acetyltransferase" evidence="2">
    <location>
        <begin position="149"/>
        <end position="282"/>
    </location>
</feature>
<gene>
    <name evidence="3" type="ORF">HNR67_004970</name>
</gene>
<reference evidence="3 4" key="1">
    <citation type="submission" date="2020-08" db="EMBL/GenBank/DDBJ databases">
        <title>Sequencing the genomes of 1000 actinobacteria strains.</title>
        <authorList>
            <person name="Klenk H.-P."/>
        </authorList>
    </citation>
    <scope>NUCLEOTIDE SEQUENCE [LARGE SCALE GENOMIC DNA]</scope>
    <source>
        <strain evidence="3 4">DSM 44230</strain>
    </source>
</reference>
<organism evidence="3 4">
    <name type="scientific">Crossiella cryophila</name>
    <dbReference type="NCBI Taxonomy" id="43355"/>
    <lineage>
        <taxon>Bacteria</taxon>
        <taxon>Bacillati</taxon>
        <taxon>Actinomycetota</taxon>
        <taxon>Actinomycetes</taxon>
        <taxon>Pseudonocardiales</taxon>
        <taxon>Pseudonocardiaceae</taxon>
        <taxon>Crossiella</taxon>
    </lineage>
</organism>
<dbReference type="Gene3D" id="3.40.630.30">
    <property type="match status" value="1"/>
</dbReference>
<dbReference type="InterPro" id="IPR000182">
    <property type="entry name" value="GNAT_dom"/>
</dbReference>
<protein>
    <recommendedName>
        <fullName evidence="2">N-acetyltransferase domain-containing protein</fullName>
    </recommendedName>
</protein>
<dbReference type="GO" id="GO:0016747">
    <property type="term" value="F:acyltransferase activity, transferring groups other than amino-acyl groups"/>
    <property type="evidence" value="ECO:0007669"/>
    <property type="project" value="InterPro"/>
</dbReference>
<comment type="caution">
    <text evidence="3">The sequence shown here is derived from an EMBL/GenBank/DDBJ whole genome shotgun (WGS) entry which is preliminary data.</text>
</comment>
<dbReference type="RefSeq" id="WP_185004669.1">
    <property type="nucleotide sequence ID" value="NZ_BAAAUI010000081.1"/>
</dbReference>
<dbReference type="InterPro" id="IPR038740">
    <property type="entry name" value="BioF2-like_GNAT_dom"/>
</dbReference>